<dbReference type="InterPro" id="IPR019734">
    <property type="entry name" value="TPR_rpt"/>
</dbReference>
<dbReference type="EMBL" id="CP001575">
    <property type="protein sequence ID" value="ACO69307.1"/>
    <property type="molecule type" value="Genomic_DNA"/>
</dbReference>
<dbReference type="RefSeq" id="XP_002508049.1">
    <property type="nucleotide sequence ID" value="XM_002508003.1"/>
</dbReference>
<evidence type="ECO:0000313" key="3">
    <source>
        <dbReference type="Proteomes" id="UP000002009"/>
    </source>
</evidence>
<accession>C1FGR3</accession>
<sequence length="851" mass="89369">MAAACASRALWAVLTRRPNPARAPAAPRAAPRARAAPPSDGDAGGGRDNRRRRPRAHGPHAPDVNLHWRAKNLERAGDRLGALRLLTTALELYPQNAHIGVSAARLVAENVDGRGVSTALDDALAIAERCAEHDPDNAVVANLRATLEAKRGGKGAAARARELFARSVELDPAHAAAYHAWAVFERSRGRIAKARRLFRECRVADPTRAATSQAWALLEVDDRNFAEARRLFQDAVALDASHAPSWQAWADMERRLGNVGKAERLFRRGEEATRDAARGITGAASGTRVRRAREAAEAAKRDPTGGARRRAKEPEVDASASLEKSSGKEVFTHGSGDGSGDVRTSRRSRLGGGGGSRAKLRARSSLLCSWASFEVAKGSPTSGRRGDGSYMPLARTLFREAVDTCPENAQAWTQWWKAEAIASRLDRSGGGLGGGLRFARLNPPNAGAERQLAVANEGLAKCPGNERLRHARALSLKSLGDIDGARNELEALARDFPTNAHAAHSLGLLLQELGEFDAAVEAFERGKVASLPCLTAAAAAAAHSGDVARARGLFMEGSAAASSGGARGRLGGGFGPGGGSNDGGSSASASGFFSGSFDEFGAFDGSFVDAAAVDGAGAAYASPGSFSSSASSSTSSSTSSSSFGERMRTATRRDCSAHLRLWALLEKRDGAETVARTLFQRAADVDPTDGATWLQWGQFERRVSGAAAARARFELGLAKCDSSDPHAAFLYQAWATMEAAEGDDAAATDLFANGTAAHPRAVTLWLERGLFEASRGDVNAARCSFEAGIEAAPDYPPVYEALARLEWGEGNEARAEEVARAGGVVPPAVGARREAEDEAAAAAAAGREVTF</sequence>
<dbReference type="Proteomes" id="UP000002009">
    <property type="component" value="Chromosome 8"/>
</dbReference>
<evidence type="ECO:0000313" key="2">
    <source>
        <dbReference type="EMBL" id="ACO69307.1"/>
    </source>
</evidence>
<feature type="compositionally biased region" description="Basic residues" evidence="1">
    <location>
        <begin position="49"/>
        <end position="58"/>
    </location>
</feature>
<evidence type="ECO:0000256" key="1">
    <source>
        <dbReference type="SAM" id="MobiDB-lite"/>
    </source>
</evidence>
<dbReference type="SMART" id="SM00386">
    <property type="entry name" value="HAT"/>
    <property type="match status" value="7"/>
</dbReference>
<feature type="region of interest" description="Disordered" evidence="1">
    <location>
        <begin position="16"/>
        <end position="64"/>
    </location>
</feature>
<gene>
    <name evidence="2" type="ORF">MICPUN_102048</name>
</gene>
<feature type="compositionally biased region" description="Low complexity" evidence="1">
    <location>
        <begin position="623"/>
        <end position="644"/>
    </location>
</feature>
<dbReference type="InterPro" id="IPR003107">
    <property type="entry name" value="HAT"/>
</dbReference>
<dbReference type="OrthoDB" id="541719at2759"/>
<keyword evidence="3" id="KW-1185">Reference proteome</keyword>
<proteinExistence type="predicted"/>
<feature type="compositionally biased region" description="Low complexity" evidence="1">
    <location>
        <begin position="16"/>
        <end position="41"/>
    </location>
</feature>
<dbReference type="GeneID" id="8245961"/>
<dbReference type="Pfam" id="PF13181">
    <property type="entry name" value="TPR_8"/>
    <property type="match status" value="1"/>
</dbReference>
<reference evidence="2 3" key="1">
    <citation type="journal article" date="2009" name="Science">
        <title>Green evolution and dynamic adaptations revealed by genomes of the marine picoeukaryotes Micromonas.</title>
        <authorList>
            <person name="Worden A.Z."/>
            <person name="Lee J.H."/>
            <person name="Mock T."/>
            <person name="Rouze P."/>
            <person name="Simmons M.P."/>
            <person name="Aerts A.L."/>
            <person name="Allen A.E."/>
            <person name="Cuvelier M.L."/>
            <person name="Derelle E."/>
            <person name="Everett M.V."/>
            <person name="Foulon E."/>
            <person name="Grimwood J."/>
            <person name="Gundlach H."/>
            <person name="Henrissat B."/>
            <person name="Napoli C."/>
            <person name="McDonald S.M."/>
            <person name="Parker M.S."/>
            <person name="Rombauts S."/>
            <person name="Salamov A."/>
            <person name="Von Dassow P."/>
            <person name="Badger J.H."/>
            <person name="Coutinho P.M."/>
            <person name="Demir E."/>
            <person name="Dubchak I."/>
            <person name="Gentemann C."/>
            <person name="Eikrem W."/>
            <person name="Gready J.E."/>
            <person name="John U."/>
            <person name="Lanier W."/>
            <person name="Lindquist E.A."/>
            <person name="Lucas S."/>
            <person name="Mayer K.F."/>
            <person name="Moreau H."/>
            <person name="Not F."/>
            <person name="Otillar R."/>
            <person name="Panaud O."/>
            <person name="Pangilinan J."/>
            <person name="Paulsen I."/>
            <person name="Piegu B."/>
            <person name="Poliakov A."/>
            <person name="Robbens S."/>
            <person name="Schmutz J."/>
            <person name="Toulza E."/>
            <person name="Wyss T."/>
            <person name="Zelensky A."/>
            <person name="Zhou K."/>
            <person name="Armbrust E.V."/>
            <person name="Bhattacharya D."/>
            <person name="Goodenough U.W."/>
            <person name="Van de Peer Y."/>
            <person name="Grigoriev I.V."/>
        </authorList>
    </citation>
    <scope>NUCLEOTIDE SEQUENCE [LARGE SCALE GENOMIC DNA]</scope>
    <source>
        <strain evidence="3">RCC299 / NOUM17</strain>
    </source>
</reference>
<protein>
    <recommendedName>
        <fullName evidence="4">PsbB mRNA maturation factor Mbb1</fullName>
    </recommendedName>
</protein>
<feature type="region of interest" description="Disordered" evidence="1">
    <location>
        <begin position="623"/>
        <end position="647"/>
    </location>
</feature>
<dbReference type="STRING" id="296587.C1FGR3"/>
<evidence type="ECO:0008006" key="4">
    <source>
        <dbReference type="Google" id="ProtNLM"/>
    </source>
</evidence>
<dbReference type="Gene3D" id="1.25.40.10">
    <property type="entry name" value="Tetratricopeptide repeat domain"/>
    <property type="match status" value="3"/>
</dbReference>
<dbReference type="InParanoid" id="C1FGR3"/>
<dbReference type="SUPFAM" id="SSF48452">
    <property type="entry name" value="TPR-like"/>
    <property type="match status" value="3"/>
</dbReference>
<dbReference type="PANTHER" id="PTHR44917">
    <property type="entry name" value="PROTEIN HIGH CHLOROPHYLL FLUORESCENT 107"/>
    <property type="match status" value="1"/>
</dbReference>
<dbReference type="eggNOG" id="KOG1124">
    <property type="taxonomic scope" value="Eukaryota"/>
</dbReference>
<feature type="compositionally biased region" description="Basic and acidic residues" evidence="1">
    <location>
        <begin position="292"/>
        <end position="303"/>
    </location>
</feature>
<name>C1FGR3_MICCC</name>
<dbReference type="InterPro" id="IPR044624">
    <property type="entry name" value="Mbb1-like"/>
</dbReference>
<organism evidence="2 3">
    <name type="scientific">Micromonas commoda (strain RCC299 / NOUM17 / CCMP2709)</name>
    <name type="common">Picoplanktonic green alga</name>
    <dbReference type="NCBI Taxonomy" id="296587"/>
    <lineage>
        <taxon>Eukaryota</taxon>
        <taxon>Viridiplantae</taxon>
        <taxon>Chlorophyta</taxon>
        <taxon>Mamiellophyceae</taxon>
        <taxon>Mamiellales</taxon>
        <taxon>Mamiellaceae</taxon>
        <taxon>Micromonas</taxon>
    </lineage>
</organism>
<dbReference type="AlphaFoldDB" id="C1FGR3"/>
<feature type="region of interest" description="Disordered" evidence="1">
    <location>
        <begin position="270"/>
        <end position="358"/>
    </location>
</feature>
<dbReference type="GO" id="GO:0006397">
    <property type="term" value="P:mRNA processing"/>
    <property type="evidence" value="ECO:0007669"/>
    <property type="project" value="InterPro"/>
</dbReference>
<dbReference type="PANTHER" id="PTHR44917:SF1">
    <property type="entry name" value="PROTEIN HIGH CHLOROPHYLL FLUORESCENT 107"/>
    <property type="match status" value="1"/>
</dbReference>
<dbReference type="GO" id="GO:0003729">
    <property type="term" value="F:mRNA binding"/>
    <property type="evidence" value="ECO:0007669"/>
    <property type="project" value="InterPro"/>
</dbReference>
<dbReference type="InterPro" id="IPR011990">
    <property type="entry name" value="TPR-like_helical_dom_sf"/>
</dbReference>
<dbReference type="KEGG" id="mis:MICPUN_102048"/>